<accession>A0ABW0U0N6</accession>
<protein>
    <submittedName>
        <fullName evidence="3">Pilus assembly protein TadG-related protein</fullName>
    </submittedName>
</protein>
<dbReference type="Proteomes" id="UP001596071">
    <property type="component" value="Unassembled WGS sequence"/>
</dbReference>
<dbReference type="RefSeq" id="WP_381445684.1">
    <property type="nucleotide sequence ID" value="NZ_JBHSNP010000027.1"/>
</dbReference>
<dbReference type="EMBL" id="JBHSNP010000027">
    <property type="protein sequence ID" value="MFC5604186.1"/>
    <property type="molecule type" value="Genomic_DNA"/>
</dbReference>
<evidence type="ECO:0000259" key="2">
    <source>
        <dbReference type="Pfam" id="PF13400"/>
    </source>
</evidence>
<sequence length="221" mass="24324">MKHLRNERGNGMVYILWIMVVSIAICVIVLNFAKVYAVKQQAATATQQAALAGTSVLVNAAKDAVKDFDTRSGDLEVIAQRALQRVADGGKSIEDLVDEKAREYRYQGVTKDIAYINAMNDILSPRMGTYGSFKSLVNDQVNLANGDFTQTVRDVVKKNGGNEERIEVAFTSDFRVEVKADVTFDSITDSAEKYIQKITKEVPQKGYGPSLLFLRGVSTDG</sequence>
<proteinExistence type="predicted"/>
<keyword evidence="4" id="KW-1185">Reference proteome</keyword>
<gene>
    <name evidence="3" type="ORF">ACFPTP_13235</name>
</gene>
<organism evidence="3 4">
    <name type="scientific">Sporosarcina koreensis</name>
    <dbReference type="NCBI Taxonomy" id="334735"/>
    <lineage>
        <taxon>Bacteria</taxon>
        <taxon>Bacillati</taxon>
        <taxon>Bacillota</taxon>
        <taxon>Bacilli</taxon>
        <taxon>Bacillales</taxon>
        <taxon>Caryophanaceae</taxon>
        <taxon>Sporosarcina</taxon>
    </lineage>
</organism>
<dbReference type="Pfam" id="PF13400">
    <property type="entry name" value="Tad"/>
    <property type="match status" value="1"/>
</dbReference>
<reference evidence="4" key="1">
    <citation type="journal article" date="2019" name="Int. J. Syst. Evol. Microbiol.">
        <title>The Global Catalogue of Microorganisms (GCM) 10K type strain sequencing project: providing services to taxonomists for standard genome sequencing and annotation.</title>
        <authorList>
            <consortium name="The Broad Institute Genomics Platform"/>
            <consortium name="The Broad Institute Genome Sequencing Center for Infectious Disease"/>
            <person name="Wu L."/>
            <person name="Ma J."/>
        </authorList>
    </citation>
    <scope>NUCLEOTIDE SEQUENCE [LARGE SCALE GENOMIC DNA]</scope>
    <source>
        <strain evidence="4">KACC 11299</strain>
    </source>
</reference>
<dbReference type="InterPro" id="IPR028087">
    <property type="entry name" value="Tad_N"/>
</dbReference>
<keyword evidence="1" id="KW-0812">Transmembrane</keyword>
<keyword evidence="1" id="KW-0472">Membrane</keyword>
<comment type="caution">
    <text evidence="3">The sequence shown here is derived from an EMBL/GenBank/DDBJ whole genome shotgun (WGS) entry which is preliminary data.</text>
</comment>
<name>A0ABW0U0N6_9BACL</name>
<evidence type="ECO:0000256" key="1">
    <source>
        <dbReference type="SAM" id="Phobius"/>
    </source>
</evidence>
<feature type="domain" description="Putative Flp pilus-assembly TadG-like N-terminal" evidence="2">
    <location>
        <begin position="9"/>
        <end position="53"/>
    </location>
</feature>
<evidence type="ECO:0000313" key="3">
    <source>
        <dbReference type="EMBL" id="MFC5604186.1"/>
    </source>
</evidence>
<evidence type="ECO:0000313" key="4">
    <source>
        <dbReference type="Proteomes" id="UP001596071"/>
    </source>
</evidence>
<feature type="transmembrane region" description="Helical" evidence="1">
    <location>
        <begin position="12"/>
        <end position="33"/>
    </location>
</feature>
<keyword evidence="1" id="KW-1133">Transmembrane helix</keyword>